<dbReference type="EMBL" id="CP039346">
    <property type="protein sequence ID" value="QCD82910.1"/>
    <property type="molecule type" value="Genomic_DNA"/>
</dbReference>
<evidence type="ECO:0000313" key="3">
    <source>
        <dbReference type="Proteomes" id="UP000501690"/>
    </source>
</evidence>
<name>A0A4D6L364_VIGUN</name>
<keyword evidence="3" id="KW-1185">Reference proteome</keyword>
<dbReference type="Proteomes" id="UP000501690">
    <property type="component" value="Linkage Group LG2"/>
</dbReference>
<evidence type="ECO:0000256" key="1">
    <source>
        <dbReference type="SAM" id="MobiDB-lite"/>
    </source>
</evidence>
<sequence>MAAAAAISGRHSSRTYHHRASVFFAPPSSPAATTVNSPEFHHKSRASFPQPPRAHHHLRTGTAPATRAPPPSSHKNCNARADALTLTLHSCRKIQQPSLSLPLTEHSARVFVTNFPWFCSSTVFQLFSCSRDNSTSYRAAKTSVNPSSKYEKLGFPVLCCFNLFTGWLLIVRTVVDTVRLAQASLTRPSEMCRGSPRASCASGRSGDQGGRGLVWARLSRLSEIPQPERGAGRGSETFKVALQWSGRNSMAPVSGCSWWCPICITRRPEIHQGLTLWVEQRYPPQVQASAESDQVIRIRMSRVES</sequence>
<accession>A0A4D6L364</accession>
<protein>
    <submittedName>
        <fullName evidence="2">Uncharacterized protein</fullName>
    </submittedName>
</protein>
<dbReference type="AlphaFoldDB" id="A0A4D6L364"/>
<gene>
    <name evidence="2" type="ORF">DEO72_LG2g3252</name>
</gene>
<proteinExistence type="predicted"/>
<reference evidence="2 3" key="1">
    <citation type="submission" date="2019-04" db="EMBL/GenBank/DDBJ databases">
        <title>An improved genome assembly and genetic linkage map for asparagus bean, Vigna unguiculata ssp. sesquipedialis.</title>
        <authorList>
            <person name="Xia Q."/>
            <person name="Zhang R."/>
            <person name="Dong Y."/>
        </authorList>
    </citation>
    <scope>NUCLEOTIDE SEQUENCE [LARGE SCALE GENOMIC DNA]</scope>
    <source>
        <tissue evidence="2">Leaf</tissue>
    </source>
</reference>
<feature type="region of interest" description="Disordered" evidence="1">
    <location>
        <begin position="27"/>
        <end position="76"/>
    </location>
</feature>
<evidence type="ECO:0000313" key="2">
    <source>
        <dbReference type="EMBL" id="QCD82910.1"/>
    </source>
</evidence>
<organism evidence="2 3">
    <name type="scientific">Vigna unguiculata</name>
    <name type="common">Cowpea</name>
    <dbReference type="NCBI Taxonomy" id="3917"/>
    <lineage>
        <taxon>Eukaryota</taxon>
        <taxon>Viridiplantae</taxon>
        <taxon>Streptophyta</taxon>
        <taxon>Embryophyta</taxon>
        <taxon>Tracheophyta</taxon>
        <taxon>Spermatophyta</taxon>
        <taxon>Magnoliopsida</taxon>
        <taxon>eudicotyledons</taxon>
        <taxon>Gunneridae</taxon>
        <taxon>Pentapetalae</taxon>
        <taxon>rosids</taxon>
        <taxon>fabids</taxon>
        <taxon>Fabales</taxon>
        <taxon>Fabaceae</taxon>
        <taxon>Papilionoideae</taxon>
        <taxon>50 kb inversion clade</taxon>
        <taxon>NPAAA clade</taxon>
        <taxon>indigoferoid/millettioid clade</taxon>
        <taxon>Phaseoleae</taxon>
        <taxon>Vigna</taxon>
    </lineage>
</organism>